<keyword evidence="2" id="KW-1185">Reference proteome</keyword>
<dbReference type="PANTHER" id="PTHR46148">
    <property type="entry name" value="CHROMO DOMAIN-CONTAINING PROTEIN"/>
    <property type="match status" value="1"/>
</dbReference>
<sequence length="176" mass="20806">MAPCEALYGRRCRFSIYWDGVRDRRVIEPNLVDDMETKIRIAREQLLTAPRRQSCYADQWQHDLEFQVGKHILLKISPSRGIKRFELRNKLSPWFVGLFEIRERVGSVAYRLALPPSLARVHNIFHMSILRKYIPDPSHVISPTTIQLQENLSYKVAPMRILAREVKQLWNRSFCM</sequence>
<proteinExistence type="predicted"/>
<evidence type="ECO:0000313" key="2">
    <source>
        <dbReference type="Proteomes" id="UP000515123"/>
    </source>
</evidence>
<evidence type="ECO:0000313" key="3">
    <source>
        <dbReference type="RefSeq" id="XP_020113010.1"/>
    </source>
</evidence>
<protein>
    <submittedName>
        <fullName evidence="3">Uncharacterized protein LOC109727338</fullName>
    </submittedName>
</protein>
<gene>
    <name evidence="3" type="primary">LOC109727338</name>
</gene>
<organism evidence="2 3">
    <name type="scientific">Ananas comosus</name>
    <name type="common">Pineapple</name>
    <name type="synonym">Ananas ananas</name>
    <dbReference type="NCBI Taxonomy" id="4615"/>
    <lineage>
        <taxon>Eukaryota</taxon>
        <taxon>Viridiplantae</taxon>
        <taxon>Streptophyta</taxon>
        <taxon>Embryophyta</taxon>
        <taxon>Tracheophyta</taxon>
        <taxon>Spermatophyta</taxon>
        <taxon>Magnoliopsida</taxon>
        <taxon>Liliopsida</taxon>
        <taxon>Poales</taxon>
        <taxon>Bromeliaceae</taxon>
        <taxon>Bromelioideae</taxon>
        <taxon>Ananas</taxon>
    </lineage>
</organism>
<feature type="domain" description="Tf2-1-like SH3-like" evidence="1">
    <location>
        <begin position="69"/>
        <end position="133"/>
    </location>
</feature>
<dbReference type="GeneID" id="109727338"/>
<reference evidence="2" key="1">
    <citation type="journal article" date="2015" name="Nat. Genet.">
        <title>The pineapple genome and the evolution of CAM photosynthesis.</title>
        <authorList>
            <person name="Ming R."/>
            <person name="VanBuren R."/>
            <person name="Wai C.M."/>
            <person name="Tang H."/>
            <person name="Schatz M.C."/>
            <person name="Bowers J.E."/>
            <person name="Lyons E."/>
            <person name="Wang M.L."/>
            <person name="Chen J."/>
            <person name="Biggers E."/>
            <person name="Zhang J."/>
            <person name="Huang L."/>
            <person name="Zhang L."/>
            <person name="Miao W."/>
            <person name="Zhang J."/>
            <person name="Ye Z."/>
            <person name="Miao C."/>
            <person name="Lin Z."/>
            <person name="Wang H."/>
            <person name="Zhou H."/>
            <person name="Yim W.C."/>
            <person name="Priest H.D."/>
            <person name="Zheng C."/>
            <person name="Woodhouse M."/>
            <person name="Edger P.P."/>
            <person name="Guyot R."/>
            <person name="Guo H.B."/>
            <person name="Guo H."/>
            <person name="Zheng G."/>
            <person name="Singh R."/>
            <person name="Sharma A."/>
            <person name="Min X."/>
            <person name="Zheng Y."/>
            <person name="Lee H."/>
            <person name="Gurtowski J."/>
            <person name="Sedlazeck F.J."/>
            <person name="Harkess A."/>
            <person name="McKain M.R."/>
            <person name="Liao Z."/>
            <person name="Fang J."/>
            <person name="Liu J."/>
            <person name="Zhang X."/>
            <person name="Zhang Q."/>
            <person name="Hu W."/>
            <person name="Qin Y."/>
            <person name="Wang K."/>
            <person name="Chen L.Y."/>
            <person name="Shirley N."/>
            <person name="Lin Y.R."/>
            <person name="Liu L.Y."/>
            <person name="Hernandez A.G."/>
            <person name="Wright C.L."/>
            <person name="Bulone V."/>
            <person name="Tuskan G.A."/>
            <person name="Heath K."/>
            <person name="Zee F."/>
            <person name="Moore P.H."/>
            <person name="Sunkar R."/>
            <person name="Leebens-Mack J.H."/>
            <person name="Mockler T."/>
            <person name="Bennetzen J.L."/>
            <person name="Freeling M."/>
            <person name="Sankoff D."/>
            <person name="Paterson A.H."/>
            <person name="Zhu X."/>
            <person name="Yang X."/>
            <person name="Smith J.A."/>
            <person name="Cushman J.C."/>
            <person name="Paull R.E."/>
            <person name="Yu Q."/>
        </authorList>
    </citation>
    <scope>NUCLEOTIDE SEQUENCE [LARGE SCALE GENOMIC DNA]</scope>
    <source>
        <strain evidence="2">cv. F153</strain>
    </source>
</reference>
<dbReference type="OrthoDB" id="779927at2759"/>
<dbReference type="InterPro" id="IPR056924">
    <property type="entry name" value="SH3_Tf2-1"/>
</dbReference>
<accession>A0A6P5H5N3</accession>
<evidence type="ECO:0000259" key="1">
    <source>
        <dbReference type="Pfam" id="PF24626"/>
    </source>
</evidence>
<name>A0A6P5H5N3_ANACO</name>
<dbReference type="RefSeq" id="XP_020113010.1">
    <property type="nucleotide sequence ID" value="XM_020257421.1"/>
</dbReference>
<dbReference type="Proteomes" id="UP000515123">
    <property type="component" value="Linkage group 2"/>
</dbReference>
<reference evidence="3" key="2">
    <citation type="submission" date="2025-08" db="UniProtKB">
        <authorList>
            <consortium name="RefSeq"/>
        </authorList>
    </citation>
    <scope>IDENTIFICATION</scope>
    <source>
        <tissue evidence="3">Leaf</tissue>
    </source>
</reference>
<dbReference type="Pfam" id="PF24626">
    <property type="entry name" value="SH3_Tf2-1"/>
    <property type="match status" value="1"/>
</dbReference>
<dbReference type="AlphaFoldDB" id="A0A6P5H5N3"/>
<dbReference type="PANTHER" id="PTHR46148:SF60">
    <property type="entry name" value="CHROMO DOMAIN-CONTAINING PROTEIN"/>
    <property type="match status" value="1"/>
</dbReference>